<evidence type="ECO:0000313" key="3">
    <source>
        <dbReference type="Proteomes" id="UP000494165"/>
    </source>
</evidence>
<evidence type="ECO:0000256" key="1">
    <source>
        <dbReference type="SAM" id="Phobius"/>
    </source>
</evidence>
<dbReference type="EMBL" id="CADEPI010000996">
    <property type="protein sequence ID" value="CAB3388905.1"/>
    <property type="molecule type" value="Genomic_DNA"/>
</dbReference>
<evidence type="ECO:0000313" key="2">
    <source>
        <dbReference type="EMBL" id="CAB3388905.1"/>
    </source>
</evidence>
<dbReference type="Proteomes" id="UP000494165">
    <property type="component" value="Unassembled WGS sequence"/>
</dbReference>
<keyword evidence="1" id="KW-0472">Membrane</keyword>
<name>A0A8S1EET2_9INSE</name>
<proteinExistence type="predicted"/>
<protein>
    <submittedName>
        <fullName evidence="2">Uncharacterized protein</fullName>
    </submittedName>
</protein>
<reference evidence="2 3" key="1">
    <citation type="submission" date="2020-04" db="EMBL/GenBank/DDBJ databases">
        <authorList>
            <person name="Alioto T."/>
            <person name="Alioto T."/>
            <person name="Gomez Garrido J."/>
        </authorList>
    </citation>
    <scope>NUCLEOTIDE SEQUENCE [LARGE SCALE GENOMIC DNA]</scope>
</reference>
<feature type="transmembrane region" description="Helical" evidence="1">
    <location>
        <begin position="37"/>
        <end position="58"/>
    </location>
</feature>
<sequence>SAVHRGKCSKLSICGKKTAGGTSPTADRMETGGKLQLVILLSISLQIFTPCSCTSIAFQQEEINNWELLIGGNEEEFLYDFCRYDASKKLKRCHNDPENTADIRKICSCTVIYTANEEEDSVYFSVNCNNETLDGMKGGCPQKLTIVYERGNPVTNAESSSSLIWIWLFSLSLLINMVFGVALFMLRHHLSIIVQGGKGGVELSENQDKSLDK</sequence>
<organism evidence="2 3">
    <name type="scientific">Cloeon dipterum</name>
    <dbReference type="NCBI Taxonomy" id="197152"/>
    <lineage>
        <taxon>Eukaryota</taxon>
        <taxon>Metazoa</taxon>
        <taxon>Ecdysozoa</taxon>
        <taxon>Arthropoda</taxon>
        <taxon>Hexapoda</taxon>
        <taxon>Insecta</taxon>
        <taxon>Pterygota</taxon>
        <taxon>Palaeoptera</taxon>
        <taxon>Ephemeroptera</taxon>
        <taxon>Pisciforma</taxon>
        <taxon>Baetidae</taxon>
        <taxon>Cloeon</taxon>
    </lineage>
</organism>
<comment type="caution">
    <text evidence="2">The sequence shown here is derived from an EMBL/GenBank/DDBJ whole genome shotgun (WGS) entry which is preliminary data.</text>
</comment>
<feature type="non-terminal residue" evidence="2">
    <location>
        <position position="1"/>
    </location>
</feature>
<keyword evidence="1" id="KW-0812">Transmembrane</keyword>
<gene>
    <name evidence="2" type="ORF">CLODIP_2_CD03442</name>
</gene>
<dbReference type="AlphaFoldDB" id="A0A8S1EET2"/>
<keyword evidence="3" id="KW-1185">Reference proteome</keyword>
<feature type="transmembrane region" description="Helical" evidence="1">
    <location>
        <begin position="164"/>
        <end position="186"/>
    </location>
</feature>
<keyword evidence="1" id="KW-1133">Transmembrane helix</keyword>
<accession>A0A8S1EET2</accession>